<keyword evidence="2" id="KW-0812">Transmembrane</keyword>
<feature type="region of interest" description="Disordered" evidence="1">
    <location>
        <begin position="52"/>
        <end position="112"/>
    </location>
</feature>
<sequence>MNGLKAMLMGIALICFSGFFLVGQALGIVSESILTWGMIFGLLLCFLGLLASDDSRDDGGRRRAANAGTAGRRMAGLTEEPTEAETTGDAADESDDDTPDPDRYSANRFPPM</sequence>
<dbReference type="KEGG" id="haxz:M0R88_16100"/>
<dbReference type="GeneID" id="72191409"/>
<reference evidence="3" key="1">
    <citation type="submission" date="2022-04" db="EMBL/GenBank/DDBJ databases">
        <title>Diverse halophilic archaea isolated from saline environments.</title>
        <authorList>
            <person name="Cui H.-L."/>
        </authorList>
    </citation>
    <scope>NUCLEOTIDE SEQUENCE</scope>
    <source>
        <strain evidence="3">XZYJT40</strain>
    </source>
</reference>
<feature type="transmembrane region" description="Helical" evidence="2">
    <location>
        <begin position="33"/>
        <end position="52"/>
    </location>
</feature>
<name>A0A8U0IIC0_9EURY</name>
<feature type="compositionally biased region" description="Low complexity" evidence="1">
    <location>
        <begin position="65"/>
        <end position="89"/>
    </location>
</feature>
<gene>
    <name evidence="3" type="ORF">M0R88_16100</name>
</gene>
<dbReference type="RefSeq" id="WP_248654441.1">
    <property type="nucleotide sequence ID" value="NZ_CP096658.1"/>
</dbReference>
<protein>
    <submittedName>
        <fullName evidence="3">Uncharacterized protein</fullName>
    </submittedName>
</protein>
<dbReference type="AlphaFoldDB" id="A0A8U0IIC0"/>
<organism evidence="3 4">
    <name type="scientific">Halorussus gelatinilyticus</name>
    <dbReference type="NCBI Taxonomy" id="2937524"/>
    <lineage>
        <taxon>Archaea</taxon>
        <taxon>Methanobacteriati</taxon>
        <taxon>Methanobacteriota</taxon>
        <taxon>Stenosarchaea group</taxon>
        <taxon>Halobacteria</taxon>
        <taxon>Halobacteriales</taxon>
        <taxon>Haladaptataceae</taxon>
        <taxon>Halorussus</taxon>
    </lineage>
</organism>
<feature type="compositionally biased region" description="Acidic residues" evidence="1">
    <location>
        <begin position="90"/>
        <end position="99"/>
    </location>
</feature>
<evidence type="ECO:0000256" key="1">
    <source>
        <dbReference type="SAM" id="MobiDB-lite"/>
    </source>
</evidence>
<evidence type="ECO:0000256" key="2">
    <source>
        <dbReference type="SAM" id="Phobius"/>
    </source>
</evidence>
<dbReference type="EMBL" id="CP096658">
    <property type="protein sequence ID" value="UPW00024.1"/>
    <property type="molecule type" value="Genomic_DNA"/>
</dbReference>
<accession>A0A8U0IIC0</accession>
<evidence type="ECO:0000313" key="3">
    <source>
        <dbReference type="EMBL" id="UPW00024.1"/>
    </source>
</evidence>
<proteinExistence type="predicted"/>
<keyword evidence="2" id="KW-0472">Membrane</keyword>
<feature type="transmembrane region" description="Helical" evidence="2">
    <location>
        <begin position="7"/>
        <end position="27"/>
    </location>
</feature>
<keyword evidence="4" id="KW-1185">Reference proteome</keyword>
<keyword evidence="2" id="KW-1133">Transmembrane helix</keyword>
<dbReference type="Proteomes" id="UP000830434">
    <property type="component" value="Chromosome"/>
</dbReference>
<evidence type="ECO:0000313" key="4">
    <source>
        <dbReference type="Proteomes" id="UP000830434"/>
    </source>
</evidence>